<dbReference type="SUPFAM" id="SSF53098">
    <property type="entry name" value="Ribonuclease H-like"/>
    <property type="match status" value="1"/>
</dbReference>
<dbReference type="InterPro" id="IPR036397">
    <property type="entry name" value="RNaseH_sf"/>
</dbReference>
<protein>
    <submittedName>
        <fullName evidence="3">IS21 family transposase</fullName>
    </submittedName>
</protein>
<reference evidence="3 4" key="1">
    <citation type="submission" date="2022-11" db="EMBL/GenBank/DDBJ databases">
        <title>Minimal conservation of predation-associated metabolite biosynthetic gene clusters underscores biosynthetic potential of Myxococcota including descriptions for ten novel species: Archangium lansinium sp. nov., Myxococcus landrumus sp. nov., Nannocystis bai.</title>
        <authorList>
            <person name="Ahearne A."/>
            <person name="Stevens C."/>
            <person name="Dowd S."/>
        </authorList>
    </citation>
    <scope>NUCLEOTIDE SEQUENCE [LARGE SCALE GENOMIC DNA]</scope>
    <source>
        <strain evidence="3 4">RJM3</strain>
    </source>
</reference>
<dbReference type="PANTHER" id="PTHR35004:SF7">
    <property type="entry name" value="INTEGRASE PROTEIN"/>
    <property type="match status" value="1"/>
</dbReference>
<dbReference type="Gene3D" id="3.30.420.10">
    <property type="entry name" value="Ribonuclease H-like superfamily/Ribonuclease H"/>
    <property type="match status" value="1"/>
</dbReference>
<dbReference type="InterPro" id="IPR054353">
    <property type="entry name" value="IstA-like_C"/>
</dbReference>
<dbReference type="EMBL" id="JAQNDO010000001">
    <property type="protein sequence ID" value="MDC0743192.1"/>
    <property type="molecule type" value="Genomic_DNA"/>
</dbReference>
<comment type="similarity">
    <text evidence="1">Belongs to the transposase IS21/IS408/IS1162 family.</text>
</comment>
<evidence type="ECO:0000256" key="1">
    <source>
        <dbReference type="ARBA" id="ARBA00009277"/>
    </source>
</evidence>
<keyword evidence="4" id="KW-1185">Reference proteome</keyword>
<dbReference type="Pfam" id="PF22483">
    <property type="entry name" value="Mu-transpos_C_2"/>
    <property type="match status" value="1"/>
</dbReference>
<dbReference type="Pfam" id="PF00665">
    <property type="entry name" value="rve"/>
    <property type="match status" value="1"/>
</dbReference>
<dbReference type="PROSITE" id="PS50994">
    <property type="entry name" value="INTEGRASE"/>
    <property type="match status" value="1"/>
</dbReference>
<accession>A0ABT5EMX7</accession>
<name>A0ABT5EMX7_9BACT</name>
<dbReference type="SUPFAM" id="SSF46689">
    <property type="entry name" value="Homeodomain-like"/>
    <property type="match status" value="1"/>
</dbReference>
<dbReference type="InterPro" id="IPR012337">
    <property type="entry name" value="RNaseH-like_sf"/>
</dbReference>
<dbReference type="NCBIfam" id="NF033546">
    <property type="entry name" value="transpos_IS21"/>
    <property type="match status" value="1"/>
</dbReference>
<evidence type="ECO:0000313" key="4">
    <source>
        <dbReference type="Proteomes" id="UP001221411"/>
    </source>
</evidence>
<evidence type="ECO:0000313" key="3">
    <source>
        <dbReference type="EMBL" id="MDC0743192.1"/>
    </source>
</evidence>
<dbReference type="InterPro" id="IPR009057">
    <property type="entry name" value="Homeodomain-like_sf"/>
</dbReference>
<comment type="caution">
    <text evidence="3">The sequence shown here is derived from an EMBL/GenBank/DDBJ whole genome shotgun (WGS) entry which is preliminary data.</text>
</comment>
<organism evidence="3 4">
    <name type="scientific">Polyangium mundeleinium</name>
    <dbReference type="NCBI Taxonomy" id="2995306"/>
    <lineage>
        <taxon>Bacteria</taxon>
        <taxon>Pseudomonadati</taxon>
        <taxon>Myxococcota</taxon>
        <taxon>Polyangia</taxon>
        <taxon>Polyangiales</taxon>
        <taxon>Polyangiaceae</taxon>
        <taxon>Polyangium</taxon>
    </lineage>
</organism>
<dbReference type="Gene3D" id="1.10.10.60">
    <property type="entry name" value="Homeodomain-like"/>
    <property type="match status" value="1"/>
</dbReference>
<gene>
    <name evidence="3" type="primary">istA</name>
    <name evidence="3" type="ORF">POL67_17715</name>
</gene>
<dbReference type="PANTHER" id="PTHR35004">
    <property type="entry name" value="TRANSPOSASE RV3428C-RELATED"/>
    <property type="match status" value="1"/>
</dbReference>
<feature type="domain" description="Integrase catalytic" evidence="2">
    <location>
        <begin position="115"/>
        <end position="289"/>
    </location>
</feature>
<evidence type="ECO:0000259" key="2">
    <source>
        <dbReference type="PROSITE" id="PS50994"/>
    </source>
</evidence>
<sequence>MVEPEIIRQIRDLAARGWGAKRIARELEVARNTVRRYLRGGSEAEVQVRPGRRRLDDDGRAEAWQLYTSLAGANAVVVARELRQRGVEASVRTVQRAVADQRRERFAADAASVRFETDPGQQMQIDFGQKVVRIGGKPTRVHLLVSVLCHSRRLFVKAFLSERQDDWREGIAAAFRHFGGVPRTLLGDNARALVVGRDRETSTVTFHPAYAAFCRDWGVLPRACGPYRARTKGKTESAVKYVKRNGLAEREFASFEALEAHLAAWMVEADQRIHGTTHEPPFVRFERDERHALRPLPARPVPVREQRLRRRVANDALVDVDTVRYSVPHRLVRDTVEVALGEREVRIYCGAVLVARHERSFELHARVIDKAHYEGLWRMQPAPLTSTPPPSPLEALGRRLSDYAAVLEEVAS</sequence>
<dbReference type="Proteomes" id="UP001221411">
    <property type="component" value="Unassembled WGS sequence"/>
</dbReference>
<proteinExistence type="inferred from homology"/>
<dbReference type="InterPro" id="IPR001584">
    <property type="entry name" value="Integrase_cat-core"/>
</dbReference>
<dbReference type="RefSeq" id="WP_271930837.1">
    <property type="nucleotide sequence ID" value="NZ_JAQNDO010000001.1"/>
</dbReference>